<dbReference type="PANTHER" id="PTHR11276:SF29">
    <property type="entry name" value="DNA POLYMERASE TYPE-X FAMILY PROTEIN POL4"/>
    <property type="match status" value="1"/>
</dbReference>
<dbReference type="InterPro" id="IPR036420">
    <property type="entry name" value="BRCT_dom_sf"/>
</dbReference>
<dbReference type="STRING" id="1081105.A0A167F8L8"/>
<dbReference type="PRINTS" id="PR00869">
    <property type="entry name" value="DNAPOLX"/>
</dbReference>
<sequence length="682" mass="76589">MSNNLVFPRIYLLPTHLEPSELHYFEETVPSLTYDIHEAELVLGKISTRERAEFELRRHKVHTWSGQDLTPYSNVRTNAPAEQDTGEEHPNPKRRKIGKVQRPELQTGESQRVQVLRLSWLTDCIAHGKLLSVRNYLLLEGFKIASDVNPSKKLPDIRNRSKSTIVRRAAEDREGNGTIQDASTSSHSAHHVPRHNLRQPPSLTRQTTSEHDAKLPVIPDFLRTTYSCQRPTPLETPNAEFILELKKIRTLRRLQGDQIGVRAYSTSIATLSAYPHVILGRNGKSSGVLKRRCNRKHCVQPLSERRLIQLDFVLDIERLPGCGTKIAELYQEWLVDGETKETAAAASDAKISAMKLFYDIWGVGDATAREFTRKGWRDLDDLVEYGWQSLTRVQQIGVKFYDEFQQMIPRQEVEGIAGLINDHARRIEPGFEIAIVGGYRRGKKENGDVDVILSHRDELQTMNVVKKLVASLEQANLITHTLSLWTKSSERGQLPLAWKGEGVSRGTGFDTLDKAMLVWQDKEHSGKDAAHRRVDIIISPWKTVGLLAAATSSFFVNTLHMLRTSSLRKTSGVKYPNAYASPEEAEKDSNAYAFNCAQRAHANFTESHTSFLGALLVGGLRFPLTAAVLGASWSLFRVMYLFGYTSQAGPQGRRNGAIGAFLSDFVLKLVAAYTSAKLVFGN</sequence>
<keyword evidence="13" id="KW-0239">DNA-directed DNA polymerase</keyword>
<dbReference type="Gene3D" id="1.20.120.550">
    <property type="entry name" value="Membrane associated eicosanoid/glutathione metabolism-like domain"/>
    <property type="match status" value="1"/>
</dbReference>
<dbReference type="InterPro" id="IPR028207">
    <property type="entry name" value="DNA_pol_B_palm_palm"/>
</dbReference>
<dbReference type="OMA" id="QEGWITH"/>
<dbReference type="SUPFAM" id="SSF81585">
    <property type="entry name" value="PsbU/PolX domain-like"/>
    <property type="match status" value="1"/>
</dbReference>
<dbReference type="SMART" id="SM00483">
    <property type="entry name" value="POLXc"/>
    <property type="match status" value="1"/>
</dbReference>
<evidence type="ECO:0000256" key="7">
    <source>
        <dbReference type="ARBA" id="ARBA00022695"/>
    </source>
</evidence>
<feature type="compositionally biased region" description="Basic residues" evidence="14">
    <location>
        <begin position="188"/>
        <end position="197"/>
    </location>
</feature>
<evidence type="ECO:0000256" key="12">
    <source>
        <dbReference type="ARBA" id="ARBA00023242"/>
    </source>
</evidence>
<comment type="catalytic activity">
    <reaction evidence="13">
        <text>DNA(n) + a 2'-deoxyribonucleoside 5'-triphosphate = DNA(n+1) + diphosphate</text>
        <dbReference type="Rhea" id="RHEA:22508"/>
        <dbReference type="Rhea" id="RHEA-COMP:17339"/>
        <dbReference type="Rhea" id="RHEA-COMP:17340"/>
        <dbReference type="ChEBI" id="CHEBI:33019"/>
        <dbReference type="ChEBI" id="CHEBI:61560"/>
        <dbReference type="ChEBI" id="CHEBI:173112"/>
        <dbReference type="EC" id="2.7.7.7"/>
    </reaction>
</comment>
<evidence type="ECO:0000256" key="14">
    <source>
        <dbReference type="SAM" id="MobiDB-lite"/>
    </source>
</evidence>
<evidence type="ECO:0000256" key="10">
    <source>
        <dbReference type="ARBA" id="ARBA00023136"/>
    </source>
</evidence>
<dbReference type="InterPro" id="IPR001357">
    <property type="entry name" value="BRCT_dom"/>
</dbReference>
<comment type="subcellular location">
    <subcellularLocation>
        <location evidence="3">Membrane</location>
    </subcellularLocation>
    <subcellularLocation>
        <location evidence="2 13">Nucleus</location>
    </subcellularLocation>
</comment>
<evidence type="ECO:0000256" key="8">
    <source>
        <dbReference type="ARBA" id="ARBA00022723"/>
    </source>
</evidence>
<dbReference type="Pfam" id="PF10391">
    <property type="entry name" value="DNA_pol_lambd_f"/>
    <property type="match status" value="1"/>
</dbReference>
<dbReference type="SUPFAM" id="SSF52113">
    <property type="entry name" value="BRCT domain"/>
    <property type="match status" value="1"/>
</dbReference>
<name>A0A167F8L8_METRR</name>
<keyword evidence="12 13" id="KW-0539">Nucleus</keyword>
<evidence type="ECO:0000256" key="5">
    <source>
        <dbReference type="ARBA" id="ARBA00022679"/>
    </source>
</evidence>
<dbReference type="InterPro" id="IPR002008">
    <property type="entry name" value="DNA_pol_X_beta-like"/>
</dbReference>
<dbReference type="GO" id="GO:0046872">
    <property type="term" value="F:metal ion binding"/>
    <property type="evidence" value="ECO:0007669"/>
    <property type="project" value="UniProtKB-UniRule"/>
</dbReference>
<dbReference type="GO" id="GO:0005634">
    <property type="term" value="C:nucleus"/>
    <property type="evidence" value="ECO:0007669"/>
    <property type="project" value="UniProtKB-SubCell"/>
</dbReference>
<evidence type="ECO:0000256" key="9">
    <source>
        <dbReference type="ARBA" id="ARBA00022989"/>
    </source>
</evidence>
<dbReference type="InterPro" id="IPR027421">
    <property type="entry name" value="DNA_pol_lamdba_lyase_dom_sf"/>
</dbReference>
<dbReference type="SUPFAM" id="SSF47802">
    <property type="entry name" value="DNA polymerase beta, N-terminal domain-like"/>
    <property type="match status" value="1"/>
</dbReference>
<reference evidence="16 17" key="1">
    <citation type="journal article" date="2016" name="Genome Biol. Evol.">
        <title>Divergent and convergent evolution of fungal pathogenicity.</title>
        <authorList>
            <person name="Shang Y."/>
            <person name="Xiao G."/>
            <person name="Zheng P."/>
            <person name="Cen K."/>
            <person name="Zhan S."/>
            <person name="Wang C."/>
        </authorList>
    </citation>
    <scope>NUCLEOTIDE SEQUENCE [LARGE SCALE GENOMIC DNA]</scope>
    <source>
        <strain evidence="16 17">RCEF 4871</strain>
    </source>
</reference>
<keyword evidence="11" id="KW-0456">Lyase</keyword>
<keyword evidence="8" id="KW-0479">Metal-binding</keyword>
<dbReference type="EMBL" id="AZHC01000009">
    <property type="protein sequence ID" value="OAA44934.1"/>
    <property type="molecule type" value="Genomic_DNA"/>
</dbReference>
<comment type="caution">
    <text evidence="16">The sequence shown here is derived from an EMBL/GenBank/DDBJ whole genome shotgun (WGS) entry which is preliminary data.</text>
</comment>
<evidence type="ECO:0000256" key="6">
    <source>
        <dbReference type="ARBA" id="ARBA00022692"/>
    </source>
</evidence>
<feature type="region of interest" description="Disordered" evidence="14">
    <location>
        <begin position="67"/>
        <end position="108"/>
    </location>
</feature>
<dbReference type="SUPFAM" id="SSF161084">
    <property type="entry name" value="MAPEG domain-like"/>
    <property type="match status" value="1"/>
</dbReference>
<accession>A0A167F8L8</accession>
<comment type="cofactor">
    <cofactor evidence="1">
        <name>Mn(2+)</name>
        <dbReference type="ChEBI" id="CHEBI:29035"/>
    </cofactor>
</comment>
<dbReference type="GO" id="GO:0003677">
    <property type="term" value="F:DNA binding"/>
    <property type="evidence" value="ECO:0007669"/>
    <property type="project" value="UniProtKB-UniRule"/>
</dbReference>
<dbReference type="InterPro" id="IPR022312">
    <property type="entry name" value="DNA_pol_X"/>
</dbReference>
<feature type="compositionally biased region" description="Polar residues" evidence="14">
    <location>
        <begin position="67"/>
        <end position="77"/>
    </location>
</feature>
<dbReference type="FunFam" id="1.10.150.20:FF:000010">
    <property type="entry name" value="DNA polymerase lambda"/>
    <property type="match status" value="1"/>
</dbReference>
<keyword evidence="5 13" id="KW-0808">Transferase</keyword>
<dbReference type="EC" id="2.7.7.7" evidence="13"/>
<dbReference type="Gene3D" id="3.30.460.10">
    <property type="entry name" value="Beta Polymerase, domain 2"/>
    <property type="match status" value="1"/>
</dbReference>
<keyword evidence="13" id="KW-0227">DNA damage</keyword>
<evidence type="ECO:0000256" key="11">
    <source>
        <dbReference type="ARBA" id="ARBA00023239"/>
    </source>
</evidence>
<organism evidence="16 17">
    <name type="scientific">Metarhizium rileyi (strain RCEF 4871)</name>
    <name type="common">Nomuraea rileyi</name>
    <dbReference type="NCBI Taxonomy" id="1649241"/>
    <lineage>
        <taxon>Eukaryota</taxon>
        <taxon>Fungi</taxon>
        <taxon>Dikarya</taxon>
        <taxon>Ascomycota</taxon>
        <taxon>Pezizomycotina</taxon>
        <taxon>Sordariomycetes</taxon>
        <taxon>Hypocreomycetidae</taxon>
        <taxon>Hypocreales</taxon>
        <taxon>Clavicipitaceae</taxon>
        <taxon>Metarhizium</taxon>
    </lineage>
</organism>
<evidence type="ECO:0000256" key="1">
    <source>
        <dbReference type="ARBA" id="ARBA00001936"/>
    </source>
</evidence>
<evidence type="ECO:0000256" key="4">
    <source>
        <dbReference type="ARBA" id="ARBA00008323"/>
    </source>
</evidence>
<gene>
    <name evidence="16" type="ORF">NOR_03688</name>
</gene>
<keyword evidence="9" id="KW-1133">Transmembrane helix</keyword>
<evidence type="ECO:0000259" key="15">
    <source>
        <dbReference type="PROSITE" id="PS50172"/>
    </source>
</evidence>
<evidence type="ECO:0000256" key="3">
    <source>
        <dbReference type="ARBA" id="ARBA00004370"/>
    </source>
</evidence>
<feature type="region of interest" description="Disordered" evidence="14">
    <location>
        <begin position="166"/>
        <end position="211"/>
    </location>
</feature>
<dbReference type="Gene3D" id="1.10.150.20">
    <property type="entry name" value="5' to 3' exonuclease, C-terminal subdomain"/>
    <property type="match status" value="1"/>
</dbReference>
<feature type="compositionally biased region" description="Polar residues" evidence="14">
    <location>
        <begin position="177"/>
        <end position="187"/>
    </location>
</feature>
<dbReference type="PANTHER" id="PTHR11276">
    <property type="entry name" value="DNA POLYMERASE TYPE-X FAMILY MEMBER"/>
    <property type="match status" value="1"/>
</dbReference>
<keyword evidence="7 13" id="KW-0548">Nucleotidyltransferase</keyword>
<comment type="function">
    <text evidence="13">DNA polymerase that functions in several pathways of DNA repair. Involved in base excision repair (BER) responsible for repair of lesions that give rise to abasic (AP) sites in DNA. Also contributes to DNA double-strand break repair by non-homologous end joining and homologous recombination. Has both template-dependent and template-independent (terminal transferase) DNA polymerase activities. Has also a 5'-deoxyribose-5-phosphate lyase (dRP lyase) activity.</text>
</comment>
<dbReference type="PRINTS" id="PR00870">
    <property type="entry name" value="DNAPOLXBETA"/>
</dbReference>
<feature type="domain" description="BRCT" evidence="15">
    <location>
        <begin position="104"/>
        <end position="138"/>
    </location>
</feature>
<dbReference type="InterPro" id="IPR043519">
    <property type="entry name" value="NT_sf"/>
</dbReference>
<keyword evidence="10" id="KW-0472">Membrane</keyword>
<dbReference type="Pfam" id="PF01124">
    <property type="entry name" value="MAPEG"/>
    <property type="match status" value="1"/>
</dbReference>
<keyword evidence="17" id="KW-1185">Reference proteome</keyword>
<dbReference type="PROSITE" id="PS50172">
    <property type="entry name" value="BRCT"/>
    <property type="match status" value="1"/>
</dbReference>
<evidence type="ECO:0000313" key="16">
    <source>
        <dbReference type="EMBL" id="OAA44934.1"/>
    </source>
</evidence>
<dbReference type="InterPro" id="IPR018944">
    <property type="entry name" value="DNA_pol_lambd_fingers_domain"/>
</dbReference>
<dbReference type="GO" id="GO:0016020">
    <property type="term" value="C:membrane"/>
    <property type="evidence" value="ECO:0007669"/>
    <property type="project" value="UniProtKB-SubCell"/>
</dbReference>
<comment type="similarity">
    <text evidence="4 13">Belongs to the DNA polymerase type-X family.</text>
</comment>
<evidence type="ECO:0000256" key="13">
    <source>
        <dbReference type="RuleBase" id="RU366014"/>
    </source>
</evidence>
<proteinExistence type="inferred from homology"/>
<dbReference type="GO" id="GO:0003887">
    <property type="term" value="F:DNA-directed DNA polymerase activity"/>
    <property type="evidence" value="ECO:0007669"/>
    <property type="project" value="UniProtKB-UniRule"/>
</dbReference>
<keyword evidence="6" id="KW-0812">Transmembrane</keyword>
<dbReference type="GO" id="GO:0006303">
    <property type="term" value="P:double-strand break repair via nonhomologous end joining"/>
    <property type="evidence" value="ECO:0007669"/>
    <property type="project" value="TreeGrafter"/>
</dbReference>
<evidence type="ECO:0000313" key="17">
    <source>
        <dbReference type="Proteomes" id="UP000243498"/>
    </source>
</evidence>
<dbReference type="Proteomes" id="UP000243498">
    <property type="component" value="Unassembled WGS sequence"/>
</dbReference>
<dbReference type="GO" id="GO:0016829">
    <property type="term" value="F:lyase activity"/>
    <property type="evidence" value="ECO:0007669"/>
    <property type="project" value="UniProtKB-KW"/>
</dbReference>
<protein>
    <recommendedName>
        <fullName evidence="13">DNA polymerase</fullName>
        <ecNumber evidence="13">2.7.7.7</ecNumber>
    </recommendedName>
</protein>
<dbReference type="InterPro" id="IPR001129">
    <property type="entry name" value="Membr-assoc_MAPEG"/>
</dbReference>
<dbReference type="AlphaFoldDB" id="A0A167F8L8"/>
<evidence type="ECO:0000256" key="2">
    <source>
        <dbReference type="ARBA" id="ARBA00004123"/>
    </source>
</evidence>
<dbReference type="InterPro" id="IPR002054">
    <property type="entry name" value="DNA-dir_DNA_pol_X"/>
</dbReference>
<dbReference type="OrthoDB" id="205514at2759"/>
<dbReference type="InterPro" id="IPR023352">
    <property type="entry name" value="MAPEG-like_dom_sf"/>
</dbReference>
<dbReference type="Pfam" id="PF14792">
    <property type="entry name" value="DNA_pol_B_palm"/>
    <property type="match status" value="1"/>
</dbReference>
<keyword evidence="13" id="KW-0234">DNA repair</keyword>
<dbReference type="Gene3D" id="1.10.150.110">
    <property type="entry name" value="DNA polymerase beta, N-terminal domain-like"/>
    <property type="match status" value="1"/>
</dbReference>
<dbReference type="SUPFAM" id="SSF81301">
    <property type="entry name" value="Nucleotidyltransferase"/>
    <property type="match status" value="1"/>
</dbReference>